<reference evidence="2" key="1">
    <citation type="journal article" date="2015" name="Nat. Genet.">
        <title>The genome and transcriptome of the zoonotic hookworm Ancylostoma ceylanicum identify infection-specific gene families.</title>
        <authorList>
            <person name="Schwarz E.M."/>
            <person name="Hu Y."/>
            <person name="Antoshechkin I."/>
            <person name="Miller M.M."/>
            <person name="Sternberg P.W."/>
            <person name="Aroian R.V."/>
        </authorList>
    </citation>
    <scope>NUCLEOTIDE SEQUENCE</scope>
    <source>
        <strain evidence="2">HY135</strain>
    </source>
</reference>
<name>A0A016T1Q6_9BILA</name>
<dbReference type="Proteomes" id="UP000024635">
    <property type="component" value="Unassembled WGS sequence"/>
</dbReference>
<dbReference type="EMBL" id="JARK01001481">
    <property type="protein sequence ID" value="EYB96943.1"/>
    <property type="molecule type" value="Genomic_DNA"/>
</dbReference>
<organism evidence="1 2">
    <name type="scientific">Ancylostoma ceylanicum</name>
    <dbReference type="NCBI Taxonomy" id="53326"/>
    <lineage>
        <taxon>Eukaryota</taxon>
        <taxon>Metazoa</taxon>
        <taxon>Ecdysozoa</taxon>
        <taxon>Nematoda</taxon>
        <taxon>Chromadorea</taxon>
        <taxon>Rhabditida</taxon>
        <taxon>Rhabditina</taxon>
        <taxon>Rhabditomorpha</taxon>
        <taxon>Strongyloidea</taxon>
        <taxon>Ancylostomatidae</taxon>
        <taxon>Ancylostomatinae</taxon>
        <taxon>Ancylostoma</taxon>
    </lineage>
</organism>
<accession>A0A016T1Q6</accession>
<sequence length="77" mass="8798">MNTDFVISTTSSPLWGVGGGAERAYLRGIVSYAPFLAEPKRAPSKFTSDWYLPQWRTQEEGWRRQNGSPNFQNYPIN</sequence>
<protein>
    <submittedName>
        <fullName evidence="1">Uncharacterized protein</fullName>
    </submittedName>
</protein>
<dbReference type="AlphaFoldDB" id="A0A016T1Q6"/>
<keyword evidence="2" id="KW-1185">Reference proteome</keyword>
<evidence type="ECO:0000313" key="2">
    <source>
        <dbReference type="Proteomes" id="UP000024635"/>
    </source>
</evidence>
<comment type="caution">
    <text evidence="1">The sequence shown here is derived from an EMBL/GenBank/DDBJ whole genome shotgun (WGS) entry which is preliminary data.</text>
</comment>
<proteinExistence type="predicted"/>
<gene>
    <name evidence="1" type="primary">Acey_s0145.g2496</name>
    <name evidence="1" type="ORF">Y032_0145g2496</name>
</gene>
<evidence type="ECO:0000313" key="1">
    <source>
        <dbReference type="EMBL" id="EYB96943.1"/>
    </source>
</evidence>